<accession>A0A3L6FGX7</accession>
<dbReference type="AlphaFoldDB" id="A0A3L6FGX7"/>
<evidence type="ECO:0000313" key="1">
    <source>
        <dbReference type="EMBL" id="PWZ32494.1"/>
    </source>
</evidence>
<reference evidence="1 2" key="1">
    <citation type="journal article" date="2018" name="Nat. Genet.">
        <title>Extensive intraspecific gene order and gene structural variations between Mo17 and other maize genomes.</title>
        <authorList>
            <person name="Sun S."/>
            <person name="Zhou Y."/>
            <person name="Chen J."/>
            <person name="Shi J."/>
            <person name="Zhao H."/>
            <person name="Zhao H."/>
            <person name="Song W."/>
            <person name="Zhang M."/>
            <person name="Cui Y."/>
            <person name="Dong X."/>
            <person name="Liu H."/>
            <person name="Ma X."/>
            <person name="Jiao Y."/>
            <person name="Wang B."/>
            <person name="Wei X."/>
            <person name="Stein J.C."/>
            <person name="Glaubitz J.C."/>
            <person name="Lu F."/>
            <person name="Yu G."/>
            <person name="Liang C."/>
            <person name="Fengler K."/>
            <person name="Li B."/>
            <person name="Rafalski A."/>
            <person name="Schnable P.S."/>
            <person name="Ware D.H."/>
            <person name="Buckler E.S."/>
            <person name="Lai J."/>
        </authorList>
    </citation>
    <scope>NUCLEOTIDE SEQUENCE [LARGE SCALE GENOMIC DNA]</scope>
    <source>
        <strain evidence="2">cv. Missouri 17</strain>
        <tissue evidence="1">Seedling</tissue>
    </source>
</reference>
<name>A0A3L6FGX7_MAIZE</name>
<organism evidence="1 2">
    <name type="scientific">Zea mays</name>
    <name type="common">Maize</name>
    <dbReference type="NCBI Taxonomy" id="4577"/>
    <lineage>
        <taxon>Eukaryota</taxon>
        <taxon>Viridiplantae</taxon>
        <taxon>Streptophyta</taxon>
        <taxon>Embryophyta</taxon>
        <taxon>Tracheophyta</taxon>
        <taxon>Spermatophyta</taxon>
        <taxon>Magnoliopsida</taxon>
        <taxon>Liliopsida</taxon>
        <taxon>Poales</taxon>
        <taxon>Poaceae</taxon>
        <taxon>PACMAD clade</taxon>
        <taxon>Panicoideae</taxon>
        <taxon>Andropogonodae</taxon>
        <taxon>Andropogoneae</taxon>
        <taxon>Tripsacinae</taxon>
        <taxon>Zea</taxon>
    </lineage>
</organism>
<sequence length="42" mass="4964">MYTIEALTNMYLVALFMMYPYPNTQILTTSFSPQQPNQTPRF</sequence>
<dbReference type="EMBL" id="NCVQ01000004">
    <property type="protein sequence ID" value="PWZ32494.1"/>
    <property type="molecule type" value="Genomic_DNA"/>
</dbReference>
<evidence type="ECO:0000313" key="2">
    <source>
        <dbReference type="Proteomes" id="UP000251960"/>
    </source>
</evidence>
<proteinExistence type="predicted"/>
<dbReference type="Proteomes" id="UP000251960">
    <property type="component" value="Chromosome 3"/>
</dbReference>
<gene>
    <name evidence="1" type="ORF">Zm00014a_002084</name>
</gene>
<comment type="caution">
    <text evidence="1">The sequence shown here is derived from an EMBL/GenBank/DDBJ whole genome shotgun (WGS) entry which is preliminary data.</text>
</comment>
<protein>
    <submittedName>
        <fullName evidence="1">Uncharacterized protein</fullName>
    </submittedName>
</protein>